<feature type="compositionally biased region" description="Polar residues" evidence="10">
    <location>
        <begin position="1041"/>
        <end position="1055"/>
    </location>
</feature>
<reference evidence="12" key="1">
    <citation type="journal article" date="2024" name="Gigascience">
        <title>Chromosome-level genome of the poultry shaft louse Menopon gallinae provides insight into the host-switching and adaptive evolution of parasitic lice.</title>
        <authorList>
            <person name="Xu Y."/>
            <person name="Ma L."/>
            <person name="Liu S."/>
            <person name="Liang Y."/>
            <person name="Liu Q."/>
            <person name="He Z."/>
            <person name="Tian L."/>
            <person name="Duan Y."/>
            <person name="Cai W."/>
            <person name="Li H."/>
            <person name="Song F."/>
        </authorList>
    </citation>
    <scope>NUCLEOTIDE SEQUENCE</scope>
    <source>
        <strain evidence="12">Cailab_2023a</strain>
    </source>
</reference>
<dbReference type="SMART" id="SM00220">
    <property type="entry name" value="S_TKc"/>
    <property type="match status" value="1"/>
</dbReference>
<feature type="region of interest" description="Disordered" evidence="10">
    <location>
        <begin position="1282"/>
        <end position="1309"/>
    </location>
</feature>
<evidence type="ECO:0000256" key="6">
    <source>
        <dbReference type="ARBA" id="ARBA00022777"/>
    </source>
</evidence>
<feature type="region of interest" description="Disordered" evidence="10">
    <location>
        <begin position="1818"/>
        <end position="1844"/>
    </location>
</feature>
<comment type="catalytic activity">
    <reaction evidence="8">
        <text>L-threonyl-[protein] + ATP = O-phospho-L-threonyl-[protein] + ADP + H(+)</text>
        <dbReference type="Rhea" id="RHEA:46608"/>
        <dbReference type="Rhea" id="RHEA-COMP:11060"/>
        <dbReference type="Rhea" id="RHEA-COMP:11605"/>
        <dbReference type="ChEBI" id="CHEBI:15378"/>
        <dbReference type="ChEBI" id="CHEBI:30013"/>
        <dbReference type="ChEBI" id="CHEBI:30616"/>
        <dbReference type="ChEBI" id="CHEBI:61977"/>
        <dbReference type="ChEBI" id="CHEBI:456216"/>
        <dbReference type="EC" id="2.7.11.1"/>
    </reaction>
</comment>
<feature type="compositionally biased region" description="Basic and acidic residues" evidence="10">
    <location>
        <begin position="1062"/>
        <end position="1074"/>
    </location>
</feature>
<keyword evidence="4" id="KW-0808">Transferase</keyword>
<feature type="compositionally biased region" description="Polar residues" evidence="10">
    <location>
        <begin position="829"/>
        <end position="846"/>
    </location>
</feature>
<dbReference type="PANTHER" id="PTHR13902">
    <property type="entry name" value="SERINE/THREONINE-PROTEIN KINASE WNK WITH NO LYSINE -RELATED"/>
    <property type="match status" value="1"/>
</dbReference>
<proteinExistence type="predicted"/>
<feature type="region of interest" description="Disordered" evidence="10">
    <location>
        <begin position="1"/>
        <end position="52"/>
    </location>
</feature>
<dbReference type="PROSITE" id="PS50011">
    <property type="entry name" value="PROTEIN_KINASE_DOM"/>
    <property type="match status" value="1"/>
</dbReference>
<dbReference type="InterPro" id="IPR011009">
    <property type="entry name" value="Kinase-like_dom_sf"/>
</dbReference>
<feature type="compositionally biased region" description="Low complexity" evidence="10">
    <location>
        <begin position="1880"/>
        <end position="1896"/>
    </location>
</feature>
<dbReference type="Pfam" id="PF12202">
    <property type="entry name" value="OSR1_C"/>
    <property type="match status" value="1"/>
</dbReference>
<name>A0AAW2I4E5_9NEOP</name>
<dbReference type="SUPFAM" id="SSF56112">
    <property type="entry name" value="Protein kinase-like (PK-like)"/>
    <property type="match status" value="1"/>
</dbReference>
<sequence>MSKSLESTQRAEKRAASKKSDGLKQTQSECTVQTAGKKLEPSSPSTSASSSLQTIVSVDKQNSIEFKEITWVIEDLLPNIRQTTSKKYSHGLWKSDSEIFDRVVNSEHSFKLDRSNSLEVIYYKNGVRNESNYKKLQYDSYSNQSISDYRRLRRLSQFKMDKAGLQDSFFARDLCQQFRHGFEDSVEKIPVDEEGARALPVKPAAAVGPQDDDEEKAIGVSPDGRFLKFEEEIGRGSFKTVYRGLDTQTGVSVAWCELQEKKLNKTERIRFREEAEMLKGLQHPNIVRFYDYWEATPTKRKYIVLVTELMTSGTLKTYLRRFKKINSKVLKSWCRQILKGLMFLHSRTPPIIHRDLKCDNIFITGTTGCVKIGDLGLATLKNRSFAKSVIGTPEFMAPEMYEEHYDESVDVYAFGMCMLEMATSEYPYSECMGPAQIYKKVVSGVKPQSYDKVENAEIREIIDKCIKLNKEERPKVKELLSHEFFAEDLGLKLELVSRDEAISSMKEKVEFRLRVLDPKKRGNKHKENEAIQFEFHMIEDNADEVANEMAKSGLIMEEDSKSVAKMLKSQIASLTREREERQHVAEAPPGADSGYGTIHTGDQLVELTSASDAQISDSVQQVFIQQPFYIQPMTTHVQQNVAGTPVQSGTNYVGNFQIHPGYQANTMPIQSQQAATSQPSQIYYQPVITTMPNAIITQQVITGIQSQDVGTRSDQPVVTVLVNPENIQEMTVDEAKNIQIVQPAVLPTVPSPMVISNEIPNKESMPSEDLAESARRESTISVQSYPGQDGGQFVEQMQVFQPIPEQYQDVQQEVIIDRKIDYEEEPANIITQSDGQEPHSELQQSEMSDEIPDSCPVESIESSHCVSPVQIPSEMPLRENFGEGSYATEGGQSDYSNYDSQPITPVTDGQNFEYPKDFPAPEQLVSEQAGEVADRDENKLERTESAKSRKSSMIKRKSRPVGPKLSVLSLTGSTIECQLETSKHQTVTFTFETGDAVPADIANNLVQENLLSEQHSDVLIELVADLIRQLKENPDKIPVLPTTTTLPGENNSNVGSPVVTRKPRDRDRSKESNVRHSSLKRMGSLRRTRHRRHKSRDETSVSLTTTPTKQRLSDITPPVFSQSMSTETTPVKHRLSEIVLPTYISKDGTTAIPQVPYPPQDSNQVLVVSDNGIQMVSEPVYPQEPQEAKLLSPTIDRKMSVVDAPNLNDLTIPLEKPEEKKKEKKISRFLVSPVVVEKPLQESSNEGSSAQAEPVNHSASQNTVPVPDDVTANAQDVFEGTVPDRALLRRHSSTQQSDVASDCPARKLSTDTNWSAVSDDCTPALNNTPTQQYTPDNTITASHPDREIGGPRTIADLEQKLVELTSQPSELAIGTPPSQPATPHIHLSYQAYMQSLQQKLASMSMVGSHNMGPGSPHAVFQNVAAHSEQHLTIPEGMETPAVLVQPIATQPITFQPITTITNLDKEPEGLMSNILVTQPLNLTNQCIATSCDKECPTVNVQPGQTITVLPEIQGQRVSQDVNIPQFQTQALPSFQGVKYGQIVQPVLGGQMNMQPGSINLQQLPTAQIIQPIAPYQINQQIQPGPNVVAVQPVTMISSRPVQDAETKEEKPRIRPAAIDLHDLEQELSKIHASAPRQILLQPQPVAVVNAIQPVDLSLNTTPTEGIQVDAKKPEMKAKADMKSGDSSSVISPVTTTKVSRFQVSVIPESPKETQSKEPKREMKTGRFSVVTHEEGEKEDKEPAKMYYKTTPAAFLIGTNSATDMQSFSNQDDFDEEMSDGSREELKQLLQKHQLELESLQQRHLEEISLFKRKLSHRSDIGPYHSSEPSASQHTPQSRSSSMPQTVQPMYYTPVVYQDVSPVRLGTNTSVNMEDYLVYTTAPQSPTNSNSSSAVSSTKEETEKESVMSATTSPPPIQENPSRPMEVQPCFLTSLPSFRRLPASTGGLLQFAPAYGGPLGAPTGLYFQQNFAPIIQGGMRINVGGNSSDSNKEEKTQEESISESEHPGG</sequence>
<dbReference type="InterPro" id="IPR008271">
    <property type="entry name" value="Ser/Thr_kinase_AS"/>
</dbReference>
<feature type="compositionally biased region" description="Low complexity" evidence="10">
    <location>
        <begin position="41"/>
        <end position="51"/>
    </location>
</feature>
<comment type="catalytic activity">
    <reaction evidence="9">
        <text>L-seryl-[protein] + ATP = O-phospho-L-seryl-[protein] + ADP + H(+)</text>
        <dbReference type="Rhea" id="RHEA:17989"/>
        <dbReference type="Rhea" id="RHEA-COMP:9863"/>
        <dbReference type="Rhea" id="RHEA-COMP:11604"/>
        <dbReference type="ChEBI" id="CHEBI:15378"/>
        <dbReference type="ChEBI" id="CHEBI:29999"/>
        <dbReference type="ChEBI" id="CHEBI:30616"/>
        <dbReference type="ChEBI" id="CHEBI:83421"/>
        <dbReference type="ChEBI" id="CHEBI:456216"/>
        <dbReference type="EC" id="2.7.11.1"/>
    </reaction>
</comment>
<evidence type="ECO:0000256" key="5">
    <source>
        <dbReference type="ARBA" id="ARBA00022741"/>
    </source>
</evidence>
<feature type="compositionally biased region" description="Polar residues" evidence="10">
    <location>
        <begin position="1119"/>
        <end position="1128"/>
    </location>
</feature>
<dbReference type="Pfam" id="PF24889">
    <property type="entry name" value="CCTL2_WNK"/>
    <property type="match status" value="1"/>
</dbReference>
<feature type="region of interest" description="Disordered" evidence="10">
    <location>
        <begin position="1981"/>
        <end position="2008"/>
    </location>
</feature>
<feature type="compositionally biased region" description="Basic and acidic residues" evidence="10">
    <location>
        <begin position="9"/>
        <end position="22"/>
    </location>
</feature>
<comment type="cofactor">
    <cofactor evidence="1">
        <name>Mg(2+)</name>
        <dbReference type="ChEBI" id="CHEBI:18420"/>
    </cofactor>
</comment>
<evidence type="ECO:0000256" key="4">
    <source>
        <dbReference type="ARBA" id="ARBA00022679"/>
    </source>
</evidence>
<evidence type="ECO:0000256" key="2">
    <source>
        <dbReference type="ARBA" id="ARBA00012513"/>
    </source>
</evidence>
<feature type="compositionally biased region" description="Polar residues" evidence="10">
    <location>
        <begin position="890"/>
        <end position="909"/>
    </location>
</feature>
<gene>
    <name evidence="12" type="ORF">PYX00_004572</name>
</gene>
<feature type="compositionally biased region" description="Polar residues" evidence="10">
    <location>
        <begin position="1326"/>
        <end position="1341"/>
    </location>
</feature>
<protein>
    <recommendedName>
        <fullName evidence="2">non-specific serine/threonine protein kinase</fullName>
        <ecNumber evidence="2">2.7.11.1</ecNumber>
    </recommendedName>
</protein>
<dbReference type="Gene3D" id="3.10.20.90">
    <property type="entry name" value="Phosphatidylinositol 3-kinase Catalytic Subunit, Chain A, domain 1"/>
    <property type="match status" value="2"/>
</dbReference>
<feature type="compositionally biased region" description="Basic residues" evidence="10">
    <location>
        <begin position="1077"/>
        <end position="1094"/>
    </location>
</feature>
<dbReference type="Pfam" id="PF00069">
    <property type="entry name" value="Pkinase"/>
    <property type="match status" value="1"/>
</dbReference>
<dbReference type="Gene3D" id="3.30.200.20">
    <property type="entry name" value="Phosphorylase Kinase, domain 1"/>
    <property type="match status" value="1"/>
</dbReference>
<feature type="compositionally biased region" description="Basic residues" evidence="10">
    <location>
        <begin position="948"/>
        <end position="959"/>
    </location>
</feature>
<dbReference type="EC" id="2.7.11.1" evidence="2"/>
<dbReference type="CDD" id="cd13983">
    <property type="entry name" value="STKc_WNK"/>
    <property type="match status" value="1"/>
</dbReference>
<accession>A0AAW2I4E5</accession>
<dbReference type="FunFam" id="1.10.510.10:FF:000006">
    <property type="entry name" value="Serine/threonine-protein kinase WNK1 isoform 2"/>
    <property type="match status" value="1"/>
</dbReference>
<feature type="compositionally biased region" description="Basic and acidic residues" evidence="10">
    <location>
        <begin position="932"/>
        <end position="947"/>
    </location>
</feature>
<evidence type="ECO:0000256" key="9">
    <source>
        <dbReference type="ARBA" id="ARBA00048679"/>
    </source>
</evidence>
<feature type="region of interest" description="Disordered" evidence="10">
    <location>
        <begin position="758"/>
        <end position="783"/>
    </location>
</feature>
<dbReference type="GO" id="GO:0005524">
    <property type="term" value="F:ATP binding"/>
    <property type="evidence" value="ECO:0007669"/>
    <property type="project" value="UniProtKB-KW"/>
</dbReference>
<dbReference type="InterPro" id="IPR056865">
    <property type="entry name" value="CCTL2_WNK"/>
</dbReference>
<feature type="region of interest" description="Disordered" evidence="10">
    <location>
        <begin position="829"/>
        <end position="859"/>
    </location>
</feature>
<feature type="domain" description="Protein kinase" evidence="11">
    <location>
        <begin position="227"/>
        <end position="485"/>
    </location>
</feature>
<evidence type="ECO:0000259" key="11">
    <source>
        <dbReference type="PROSITE" id="PS50011"/>
    </source>
</evidence>
<evidence type="ECO:0000256" key="8">
    <source>
        <dbReference type="ARBA" id="ARBA00047899"/>
    </source>
</evidence>
<evidence type="ECO:0000313" key="12">
    <source>
        <dbReference type="EMBL" id="KAL0277212.1"/>
    </source>
</evidence>
<keyword evidence="6" id="KW-0418">Kinase</keyword>
<dbReference type="InterPro" id="IPR050588">
    <property type="entry name" value="WNK_Ser-Thr_kinase"/>
</dbReference>
<feature type="region of interest" description="Disordered" evidence="10">
    <location>
        <begin position="1880"/>
        <end position="1923"/>
    </location>
</feature>
<feature type="compositionally biased region" description="Polar residues" evidence="10">
    <location>
        <begin position="1100"/>
        <end position="1110"/>
    </location>
</feature>
<feature type="compositionally biased region" description="Polar residues" evidence="10">
    <location>
        <begin position="1241"/>
        <end position="1264"/>
    </location>
</feature>
<dbReference type="PROSITE" id="PS00108">
    <property type="entry name" value="PROTEIN_KINASE_ST"/>
    <property type="match status" value="1"/>
</dbReference>
<evidence type="ECO:0000256" key="7">
    <source>
        <dbReference type="ARBA" id="ARBA00022840"/>
    </source>
</evidence>
<feature type="region of interest" description="Disordered" evidence="10">
    <location>
        <begin position="1036"/>
        <end position="1128"/>
    </location>
</feature>
<dbReference type="EMBL" id="JARGDH010000002">
    <property type="protein sequence ID" value="KAL0277212.1"/>
    <property type="molecule type" value="Genomic_DNA"/>
</dbReference>
<feature type="region of interest" description="Disordered" evidence="10">
    <location>
        <begin position="876"/>
        <end position="909"/>
    </location>
</feature>
<evidence type="ECO:0000256" key="10">
    <source>
        <dbReference type="SAM" id="MobiDB-lite"/>
    </source>
</evidence>
<keyword evidence="3" id="KW-0723">Serine/threonine-protein kinase</keyword>
<evidence type="ECO:0000256" key="1">
    <source>
        <dbReference type="ARBA" id="ARBA00001946"/>
    </source>
</evidence>
<feature type="region of interest" description="Disordered" evidence="10">
    <location>
        <begin position="1763"/>
        <end position="1782"/>
    </location>
</feature>
<feature type="compositionally biased region" description="Polar residues" evidence="10">
    <location>
        <begin position="1826"/>
        <end position="1844"/>
    </location>
</feature>
<organism evidence="12">
    <name type="scientific">Menopon gallinae</name>
    <name type="common">poultry shaft louse</name>
    <dbReference type="NCBI Taxonomy" id="328185"/>
    <lineage>
        <taxon>Eukaryota</taxon>
        <taxon>Metazoa</taxon>
        <taxon>Ecdysozoa</taxon>
        <taxon>Arthropoda</taxon>
        <taxon>Hexapoda</taxon>
        <taxon>Insecta</taxon>
        <taxon>Pterygota</taxon>
        <taxon>Neoptera</taxon>
        <taxon>Paraneoptera</taxon>
        <taxon>Psocodea</taxon>
        <taxon>Troctomorpha</taxon>
        <taxon>Phthiraptera</taxon>
        <taxon>Amblycera</taxon>
        <taxon>Menoponidae</taxon>
        <taxon>Menopon</taxon>
    </lineage>
</organism>
<evidence type="ECO:0000256" key="3">
    <source>
        <dbReference type="ARBA" id="ARBA00022527"/>
    </source>
</evidence>
<dbReference type="FunFam" id="3.30.200.20:FF:000010">
    <property type="entry name" value="Serine/threonine-protein kinase WNK1 isoform 2"/>
    <property type="match status" value="1"/>
</dbReference>
<keyword evidence="5" id="KW-0547">Nucleotide-binding</keyword>
<feature type="compositionally biased region" description="Polar residues" evidence="10">
    <location>
        <begin position="23"/>
        <end position="34"/>
    </location>
</feature>
<feature type="region of interest" description="Disordered" evidence="10">
    <location>
        <begin position="1326"/>
        <end position="1350"/>
    </location>
</feature>
<feature type="region of interest" description="Disordered" evidence="10">
    <location>
        <begin position="1239"/>
        <end position="1268"/>
    </location>
</feature>
<dbReference type="InterPro" id="IPR000719">
    <property type="entry name" value="Prot_kinase_dom"/>
</dbReference>
<dbReference type="InterPro" id="IPR024678">
    <property type="entry name" value="Kinase_OSR1/WNK_CCT"/>
</dbReference>
<dbReference type="GO" id="GO:0004674">
    <property type="term" value="F:protein serine/threonine kinase activity"/>
    <property type="evidence" value="ECO:0007669"/>
    <property type="project" value="UniProtKB-KW"/>
</dbReference>
<keyword evidence="7" id="KW-0067">ATP-binding</keyword>
<comment type="caution">
    <text evidence="12">The sequence shown here is derived from an EMBL/GenBank/DDBJ whole genome shotgun (WGS) entry which is preliminary data.</text>
</comment>
<dbReference type="Gene3D" id="1.10.510.10">
    <property type="entry name" value="Transferase(Phosphotransferase) domain 1"/>
    <property type="match status" value="1"/>
</dbReference>
<feature type="compositionally biased region" description="Basic and acidic residues" evidence="10">
    <location>
        <begin position="1989"/>
        <end position="2008"/>
    </location>
</feature>
<feature type="region of interest" description="Disordered" evidence="10">
    <location>
        <begin position="926"/>
        <end position="960"/>
    </location>
</feature>